<feature type="compositionally biased region" description="Basic and acidic residues" evidence="1">
    <location>
        <begin position="10"/>
        <end position="22"/>
    </location>
</feature>
<feature type="region of interest" description="Disordered" evidence="1">
    <location>
        <begin position="196"/>
        <end position="225"/>
    </location>
</feature>
<keyword evidence="3" id="KW-1185">Reference proteome</keyword>
<name>A0AAD9E843_9PEZI</name>
<reference evidence="2" key="1">
    <citation type="submission" date="2023-01" db="EMBL/GenBank/DDBJ databases">
        <title>Colletotrichum chrysophilum M932 genome sequence.</title>
        <authorList>
            <person name="Baroncelli R."/>
        </authorList>
    </citation>
    <scope>NUCLEOTIDE SEQUENCE</scope>
    <source>
        <strain evidence="2">M932</strain>
    </source>
</reference>
<feature type="compositionally biased region" description="Basic and acidic residues" evidence="1">
    <location>
        <begin position="202"/>
        <end position="218"/>
    </location>
</feature>
<protein>
    <submittedName>
        <fullName evidence="2">Uncharacterized protein</fullName>
    </submittedName>
</protein>
<feature type="region of interest" description="Disordered" evidence="1">
    <location>
        <begin position="1"/>
        <end position="55"/>
    </location>
</feature>
<dbReference type="AlphaFoldDB" id="A0AAD9E843"/>
<evidence type="ECO:0000256" key="1">
    <source>
        <dbReference type="SAM" id="MobiDB-lite"/>
    </source>
</evidence>
<sequence length="225" mass="24587">MANAMGELRMTGDREGTRREQESGTLQARRHHTAPHRTAGQKGQKTACSQQGRSESKQCAWWVQGPTLPLRDARERERDRERLSAGIPSINLGPQTKREMGKSPRLLLTYPYHSPSRAVLRQAQNDKQAANGDPRHTLTLSHTPLFFPNLVSPCSNPVIWPLVLSLAPGRSVLSFTVHLCSFASVLGSLGGIGWGKTGNRGHTADPTRKEVAAKDTSRDAGAVGR</sequence>
<dbReference type="Proteomes" id="UP001243330">
    <property type="component" value="Unassembled WGS sequence"/>
</dbReference>
<evidence type="ECO:0000313" key="2">
    <source>
        <dbReference type="EMBL" id="KAK1841304.1"/>
    </source>
</evidence>
<organism evidence="2 3">
    <name type="scientific">Colletotrichum chrysophilum</name>
    <dbReference type="NCBI Taxonomy" id="1836956"/>
    <lineage>
        <taxon>Eukaryota</taxon>
        <taxon>Fungi</taxon>
        <taxon>Dikarya</taxon>
        <taxon>Ascomycota</taxon>
        <taxon>Pezizomycotina</taxon>
        <taxon>Sordariomycetes</taxon>
        <taxon>Hypocreomycetidae</taxon>
        <taxon>Glomerellales</taxon>
        <taxon>Glomerellaceae</taxon>
        <taxon>Colletotrichum</taxon>
        <taxon>Colletotrichum gloeosporioides species complex</taxon>
    </lineage>
</organism>
<dbReference type="EMBL" id="JAQOWY010000491">
    <property type="protein sequence ID" value="KAK1841304.1"/>
    <property type="molecule type" value="Genomic_DNA"/>
</dbReference>
<comment type="caution">
    <text evidence="2">The sequence shown here is derived from an EMBL/GenBank/DDBJ whole genome shotgun (WGS) entry which is preliminary data.</text>
</comment>
<evidence type="ECO:0000313" key="3">
    <source>
        <dbReference type="Proteomes" id="UP001243330"/>
    </source>
</evidence>
<feature type="compositionally biased region" description="Polar residues" evidence="1">
    <location>
        <begin position="41"/>
        <end position="53"/>
    </location>
</feature>
<gene>
    <name evidence="2" type="ORF">CCHR01_16073</name>
</gene>
<accession>A0AAD9E843</accession>
<proteinExistence type="predicted"/>